<dbReference type="InterPro" id="IPR036388">
    <property type="entry name" value="WH-like_DNA-bd_sf"/>
</dbReference>
<dbReference type="Pfam" id="PF09339">
    <property type="entry name" value="HTH_IclR"/>
    <property type="match status" value="1"/>
</dbReference>
<dbReference type="SUPFAM" id="SSF55781">
    <property type="entry name" value="GAF domain-like"/>
    <property type="match status" value="1"/>
</dbReference>
<dbReference type="SUPFAM" id="SSF46785">
    <property type="entry name" value="Winged helix' DNA-binding domain"/>
    <property type="match status" value="1"/>
</dbReference>
<feature type="domain" description="IclR-ED" evidence="5">
    <location>
        <begin position="69"/>
        <end position="250"/>
    </location>
</feature>
<keyword evidence="2" id="KW-0238">DNA-binding</keyword>
<dbReference type="GeneID" id="93164126"/>
<evidence type="ECO:0000256" key="1">
    <source>
        <dbReference type="ARBA" id="ARBA00023015"/>
    </source>
</evidence>
<evidence type="ECO:0000313" key="6">
    <source>
        <dbReference type="EMBL" id="KMW19730.1"/>
    </source>
</evidence>
<comment type="caution">
    <text evidence="6">The sequence shown here is derived from an EMBL/GenBank/DDBJ whole genome shotgun (WGS) entry which is preliminary data.</text>
</comment>
<proteinExistence type="predicted"/>
<evidence type="ECO:0000256" key="3">
    <source>
        <dbReference type="ARBA" id="ARBA00023163"/>
    </source>
</evidence>
<dbReference type="InterPro" id="IPR050707">
    <property type="entry name" value="HTH_MetabolicPath_Reg"/>
</dbReference>
<dbReference type="GO" id="GO:0003700">
    <property type="term" value="F:DNA-binding transcription factor activity"/>
    <property type="evidence" value="ECO:0007669"/>
    <property type="project" value="TreeGrafter"/>
</dbReference>
<sequence>MPSNQHRPTERVLDILELLSTNPDGMTLTQLSRALNAPKSSIMPLVHTMTSRKFIYQHKDTSRYCMGIAAYSVGSSYTNTKNALEFIQSEMKYIVSQSNETCQLGIQVRSNLLYIAKEDSAEPLRLVSYVGKQIPLYCTAIGRALLAQKTKDEIRALYPDGLTAFTKNTITDWEELFRELEQTRNRGYALEHEECMPLLNCAGIPLCSNGQVIAALSVCIPTFRYSEDKLQSIIRLLKESKAKLETYFQGCDVDLGSIS</sequence>
<dbReference type="PROSITE" id="PS51077">
    <property type="entry name" value="HTH_ICLR"/>
    <property type="match status" value="1"/>
</dbReference>
<dbReference type="RefSeq" id="WP_007866610.1">
    <property type="nucleotide sequence ID" value="NZ_KQ235878.1"/>
</dbReference>
<evidence type="ECO:0000259" key="4">
    <source>
        <dbReference type="PROSITE" id="PS51077"/>
    </source>
</evidence>
<dbReference type="PANTHER" id="PTHR30136">
    <property type="entry name" value="HELIX-TURN-HELIX TRANSCRIPTIONAL REGULATOR, ICLR FAMILY"/>
    <property type="match status" value="1"/>
</dbReference>
<dbReference type="Gene3D" id="1.10.10.10">
    <property type="entry name" value="Winged helix-like DNA-binding domain superfamily/Winged helix DNA-binding domain"/>
    <property type="match status" value="1"/>
</dbReference>
<evidence type="ECO:0000259" key="5">
    <source>
        <dbReference type="PROSITE" id="PS51078"/>
    </source>
</evidence>
<dbReference type="GO" id="GO:0045892">
    <property type="term" value="P:negative regulation of DNA-templated transcription"/>
    <property type="evidence" value="ECO:0007669"/>
    <property type="project" value="TreeGrafter"/>
</dbReference>
<dbReference type="GO" id="GO:0003677">
    <property type="term" value="F:DNA binding"/>
    <property type="evidence" value="ECO:0007669"/>
    <property type="project" value="UniProtKB-KW"/>
</dbReference>
<dbReference type="PANTHER" id="PTHR30136:SF24">
    <property type="entry name" value="HTH-TYPE TRANSCRIPTIONAL REPRESSOR ALLR"/>
    <property type="match status" value="1"/>
</dbReference>
<evidence type="ECO:0000313" key="7">
    <source>
        <dbReference type="Proteomes" id="UP000037392"/>
    </source>
</evidence>
<dbReference type="Pfam" id="PF01614">
    <property type="entry name" value="IclR_C"/>
    <property type="match status" value="1"/>
</dbReference>
<dbReference type="InterPro" id="IPR014757">
    <property type="entry name" value="Tscrpt_reg_IclR_C"/>
</dbReference>
<dbReference type="InterPro" id="IPR005471">
    <property type="entry name" value="Tscrpt_reg_IclR_N"/>
</dbReference>
<evidence type="ECO:0000256" key="2">
    <source>
        <dbReference type="ARBA" id="ARBA00023125"/>
    </source>
</evidence>
<dbReference type="EMBL" id="ADLK01000020">
    <property type="protein sequence ID" value="KMW19730.1"/>
    <property type="molecule type" value="Genomic_DNA"/>
</dbReference>
<dbReference type="PATRIC" id="fig|742734.4.peg.2651"/>
<dbReference type="InterPro" id="IPR029016">
    <property type="entry name" value="GAF-like_dom_sf"/>
</dbReference>
<dbReference type="Proteomes" id="UP000037392">
    <property type="component" value="Unassembled WGS sequence"/>
</dbReference>
<gene>
    <name evidence="6" type="ORF">HMPREF9470_02470</name>
</gene>
<keyword evidence="3" id="KW-0804">Transcription</keyword>
<protein>
    <recommendedName>
        <fullName evidence="8">IclR family transcriptional regulator</fullName>
    </recommendedName>
</protein>
<dbReference type="OrthoDB" id="9791752at2"/>
<feature type="domain" description="HTH iclR-type" evidence="4">
    <location>
        <begin position="6"/>
        <end position="68"/>
    </location>
</feature>
<organism evidence="6 7">
    <name type="scientific">[Clostridium] citroniae WAL-19142</name>
    <dbReference type="NCBI Taxonomy" id="742734"/>
    <lineage>
        <taxon>Bacteria</taxon>
        <taxon>Bacillati</taxon>
        <taxon>Bacillota</taxon>
        <taxon>Clostridia</taxon>
        <taxon>Lachnospirales</taxon>
        <taxon>Lachnospiraceae</taxon>
        <taxon>Enterocloster</taxon>
    </lineage>
</organism>
<dbReference type="AlphaFoldDB" id="A0A0J9EV37"/>
<evidence type="ECO:0008006" key="8">
    <source>
        <dbReference type="Google" id="ProtNLM"/>
    </source>
</evidence>
<dbReference type="PROSITE" id="PS51078">
    <property type="entry name" value="ICLR_ED"/>
    <property type="match status" value="1"/>
</dbReference>
<keyword evidence="1" id="KW-0805">Transcription regulation</keyword>
<accession>A0A0J9EV37</accession>
<reference evidence="6 7" key="1">
    <citation type="submission" date="2011-04" db="EMBL/GenBank/DDBJ databases">
        <title>The Genome Sequence of Clostridium citroniae WAL-19142.</title>
        <authorList>
            <consortium name="The Broad Institute Genome Sequencing Platform"/>
            <person name="Earl A."/>
            <person name="Ward D."/>
            <person name="Feldgarden M."/>
            <person name="Gevers D."/>
            <person name="Warren Y.A."/>
            <person name="Tyrrell K.L."/>
            <person name="Citron D.M."/>
            <person name="Goldstein E.J."/>
            <person name="Daigneault M."/>
            <person name="Allen-Vercoe E."/>
            <person name="Young S.K."/>
            <person name="Zeng Q."/>
            <person name="Gargeya S."/>
            <person name="Fitzgerald M."/>
            <person name="Haas B."/>
            <person name="Abouelleil A."/>
            <person name="Alvarado L."/>
            <person name="Arachchi H.M."/>
            <person name="Berlin A."/>
            <person name="Brown A."/>
            <person name="Chapman S.B."/>
            <person name="Chen Z."/>
            <person name="Dunbar C."/>
            <person name="Freedman E."/>
            <person name="Gearin G."/>
            <person name="Gellesch M."/>
            <person name="Goldberg J."/>
            <person name="Griggs A."/>
            <person name="Gujja S."/>
            <person name="Heilman E.R."/>
            <person name="Heiman D."/>
            <person name="Howarth C."/>
            <person name="Larson L."/>
            <person name="Lui A."/>
            <person name="MacDonald P.J."/>
            <person name="Mehta T."/>
            <person name="Montmayeur A."/>
            <person name="Murphy C."/>
            <person name="Neiman D."/>
            <person name="Pearson M."/>
            <person name="Priest M."/>
            <person name="Roberts A."/>
            <person name="Saif S."/>
            <person name="Shea T."/>
            <person name="Shenoy N."/>
            <person name="Sisk P."/>
            <person name="Stolte C."/>
            <person name="Sykes S."/>
            <person name="White J."/>
            <person name="Yandava C."/>
            <person name="Wortman J."/>
            <person name="Nusbaum C."/>
            <person name="Birren B."/>
        </authorList>
    </citation>
    <scope>NUCLEOTIDE SEQUENCE [LARGE SCALE GENOMIC DNA]</scope>
    <source>
        <strain evidence="6 7">WAL-19142</strain>
    </source>
</reference>
<dbReference type="Gene3D" id="3.30.450.40">
    <property type="match status" value="1"/>
</dbReference>
<name>A0A0J9EV37_9FIRM</name>
<dbReference type="InterPro" id="IPR036390">
    <property type="entry name" value="WH_DNA-bd_sf"/>
</dbReference>